<dbReference type="InParanoid" id="M4BRY8"/>
<proteinExistence type="predicted"/>
<feature type="compositionally biased region" description="Basic and acidic residues" evidence="1">
    <location>
        <begin position="310"/>
        <end position="332"/>
    </location>
</feature>
<sequence length="347" mass="39767">MRTQYLSVVVYIQFSEGTAASAIVNGTHLNDSSSNLTTIPHPSETTSMAENYLEPYDSSTDKADGDLSVDTTSRAVEKSEERAPVGLWERLSNAFRGQQMKDWTPEQAFDRLQVGQTTGKWPVSRSQFRKWLQFVDNYQSEGTSYGDEYVVKRLIACVYNHRPSKDGNTETKKPMEIVVQLITRLLADKEDRANGMLYLLFRSNPLGTATPIMDAWIEKRVHPGVVCRILHLDKSNFVEILPAYPILWLRYIVKYNELENVEPYSMDTAVELLQSNMGLQFQTSAFLKQIKEYPELEHAAGSLETLLRSEKSDLQRSKTTTRTREKTDDRWRYQSTPSTPMRDNPGW</sequence>
<name>M4BRY8_HYAAE</name>
<dbReference type="HOGENOM" id="CLU_800367_0_0_1"/>
<reference evidence="3" key="1">
    <citation type="journal article" date="2010" name="Science">
        <title>Signatures of adaptation to obligate biotrophy in the Hyaloperonospora arabidopsidis genome.</title>
        <authorList>
            <person name="Baxter L."/>
            <person name="Tripathy S."/>
            <person name="Ishaque N."/>
            <person name="Boot N."/>
            <person name="Cabral A."/>
            <person name="Kemen E."/>
            <person name="Thines M."/>
            <person name="Ah-Fong A."/>
            <person name="Anderson R."/>
            <person name="Badejoko W."/>
            <person name="Bittner-Eddy P."/>
            <person name="Boore J.L."/>
            <person name="Chibucos M.C."/>
            <person name="Coates M."/>
            <person name="Dehal P."/>
            <person name="Delehaunty K."/>
            <person name="Dong S."/>
            <person name="Downton P."/>
            <person name="Dumas B."/>
            <person name="Fabro G."/>
            <person name="Fronick C."/>
            <person name="Fuerstenberg S.I."/>
            <person name="Fulton L."/>
            <person name="Gaulin E."/>
            <person name="Govers F."/>
            <person name="Hughes L."/>
            <person name="Humphray S."/>
            <person name="Jiang R.H."/>
            <person name="Judelson H."/>
            <person name="Kamoun S."/>
            <person name="Kyung K."/>
            <person name="Meijer H."/>
            <person name="Minx P."/>
            <person name="Morris P."/>
            <person name="Nelson J."/>
            <person name="Phuntumart V."/>
            <person name="Qutob D."/>
            <person name="Rehmany A."/>
            <person name="Rougon-Cardoso A."/>
            <person name="Ryden P."/>
            <person name="Torto-Alalibo T."/>
            <person name="Studholme D."/>
            <person name="Wang Y."/>
            <person name="Win J."/>
            <person name="Wood J."/>
            <person name="Clifton S.W."/>
            <person name="Rogers J."/>
            <person name="Van den Ackerveken G."/>
            <person name="Jones J.D."/>
            <person name="McDowell J.M."/>
            <person name="Beynon J."/>
            <person name="Tyler B.M."/>
        </authorList>
    </citation>
    <scope>NUCLEOTIDE SEQUENCE [LARGE SCALE GENOMIC DNA]</scope>
    <source>
        <strain evidence="3">Emoy2</strain>
    </source>
</reference>
<accession>M4BRY8</accession>
<protein>
    <recommendedName>
        <fullName evidence="4">RxLR effector candidate protein</fullName>
    </recommendedName>
</protein>
<dbReference type="EnsemblProtists" id="HpaT809178">
    <property type="protein sequence ID" value="HpaP809178"/>
    <property type="gene ID" value="HpaG809178"/>
</dbReference>
<dbReference type="AlphaFoldDB" id="M4BRY8"/>
<dbReference type="Proteomes" id="UP000011713">
    <property type="component" value="Unassembled WGS sequence"/>
</dbReference>
<reference evidence="2" key="2">
    <citation type="submission" date="2015-06" db="UniProtKB">
        <authorList>
            <consortium name="EnsemblProtists"/>
        </authorList>
    </citation>
    <scope>IDENTIFICATION</scope>
    <source>
        <strain evidence="2">Emoy2</strain>
    </source>
</reference>
<dbReference type="VEuPathDB" id="FungiDB:HpaG809178"/>
<evidence type="ECO:0000313" key="2">
    <source>
        <dbReference type="EnsemblProtists" id="HpaP809178"/>
    </source>
</evidence>
<evidence type="ECO:0000256" key="1">
    <source>
        <dbReference type="SAM" id="MobiDB-lite"/>
    </source>
</evidence>
<organism evidence="2 3">
    <name type="scientific">Hyaloperonospora arabidopsidis (strain Emoy2)</name>
    <name type="common">Downy mildew agent</name>
    <name type="synonym">Peronospora arabidopsidis</name>
    <dbReference type="NCBI Taxonomy" id="559515"/>
    <lineage>
        <taxon>Eukaryota</taxon>
        <taxon>Sar</taxon>
        <taxon>Stramenopiles</taxon>
        <taxon>Oomycota</taxon>
        <taxon>Peronosporomycetes</taxon>
        <taxon>Peronosporales</taxon>
        <taxon>Peronosporaceae</taxon>
        <taxon>Hyaloperonospora</taxon>
    </lineage>
</organism>
<dbReference type="EMBL" id="JH598678">
    <property type="status" value="NOT_ANNOTATED_CDS"/>
    <property type="molecule type" value="Genomic_DNA"/>
</dbReference>
<evidence type="ECO:0008006" key="4">
    <source>
        <dbReference type="Google" id="ProtNLM"/>
    </source>
</evidence>
<keyword evidence="3" id="KW-1185">Reference proteome</keyword>
<evidence type="ECO:0000313" key="3">
    <source>
        <dbReference type="Proteomes" id="UP000011713"/>
    </source>
</evidence>
<feature type="region of interest" description="Disordered" evidence="1">
    <location>
        <begin position="310"/>
        <end position="347"/>
    </location>
</feature>